<name>A0A8H4X740_9HYPO</name>
<dbReference type="Proteomes" id="UP000622797">
    <property type="component" value="Unassembled WGS sequence"/>
</dbReference>
<dbReference type="AlphaFoldDB" id="A0A8H4X740"/>
<feature type="domain" description="Heterokaryon incompatibility" evidence="1">
    <location>
        <begin position="181"/>
        <end position="336"/>
    </location>
</feature>
<dbReference type="EMBL" id="JABEXW010000471">
    <property type="protein sequence ID" value="KAF4963469.1"/>
    <property type="molecule type" value="Genomic_DNA"/>
</dbReference>
<dbReference type="InterPro" id="IPR010730">
    <property type="entry name" value="HET"/>
</dbReference>
<comment type="caution">
    <text evidence="2">The sequence shown here is derived from an EMBL/GenBank/DDBJ whole genome shotgun (WGS) entry which is preliminary data.</text>
</comment>
<dbReference type="OrthoDB" id="5135333at2759"/>
<evidence type="ECO:0000313" key="2">
    <source>
        <dbReference type="EMBL" id="KAF4963469.1"/>
    </source>
</evidence>
<keyword evidence="3" id="KW-1185">Reference proteome</keyword>
<dbReference type="Pfam" id="PF06985">
    <property type="entry name" value="HET"/>
    <property type="match status" value="1"/>
</dbReference>
<reference evidence="2" key="1">
    <citation type="journal article" date="2020" name="BMC Genomics">
        <title>Correction to: Identification and distribution of gene clusters required for synthesis of sphingolipid metabolism inhibitors in diverse species of the filamentous fungus Fusarium.</title>
        <authorList>
            <person name="Kim H.S."/>
            <person name="Lohmar J.M."/>
            <person name="Busman M."/>
            <person name="Brown D.W."/>
            <person name="Naumann T.A."/>
            <person name="Divon H.H."/>
            <person name="Lysoe E."/>
            <person name="Uhlig S."/>
            <person name="Proctor R.H."/>
        </authorList>
    </citation>
    <scope>NUCLEOTIDE SEQUENCE</scope>
    <source>
        <strain evidence="2">NRRL 20472</strain>
    </source>
</reference>
<protein>
    <recommendedName>
        <fullName evidence="1">Heterokaryon incompatibility domain-containing protein</fullName>
    </recommendedName>
</protein>
<evidence type="ECO:0000313" key="3">
    <source>
        <dbReference type="Proteomes" id="UP000622797"/>
    </source>
</evidence>
<gene>
    <name evidence="2" type="ORF">FSARC_8518</name>
</gene>
<dbReference type="PANTHER" id="PTHR33112:SF12">
    <property type="entry name" value="HETEROKARYON INCOMPATIBILITY DOMAIN-CONTAINING PROTEIN"/>
    <property type="match status" value="1"/>
</dbReference>
<evidence type="ECO:0000259" key="1">
    <source>
        <dbReference type="Pfam" id="PF06985"/>
    </source>
</evidence>
<sequence>MASSPEDPSKQPLFVSDCAICKDIWRIFTDDDLTRKVEFGPMKEALSTQCPNHKPLVQEFIDRCWEDEDETEWSEIKMELNRSYSCDKHTVHINGERVDGSPSFIVPIVLVNNSAHNDHPGYGRILDPDWVGLDIVTHWKDKCLSSHVQCQNPLKIWQMQPAWLIDVAQKCIVSGNVQERFVALSYTYGGNKQHFIDFETLDRLQKPGALDMSELSKYVAPIIRHAMYLTTVLGERYLWADALCIFHHERESTAQQLRSMGAIYANAVVTIVATDGDSESGLLGLEGVSDARQLEQTIVPFGADKIAIRNAITSNRFHFDPDGIGEYNQRGWTYQEYRMAKRRIIFKNKELHWECDCSVWHEDMVSYTKSKQEPNQFFHSMTAGLPNYYHMNRITVGYNDTTLRYDEDALPAASGMLSILSRSFLGGFLFGIPEMFFDQGLGWQAYFSSTDLRRRIPSGRPLQDQLPPCDLPSWSWIGWQGLVNTDGYEAIGVLEYGDRLQETIPITEWYTSLSPLDPPAERRRIRSTWYENRNKYKDLTRSLPEGWTRHDAPKNPRDAQQPVIHPDGCGKYVFKHERAPNDMYWYPFPTADIQESTLPFTPAQTAYLFCETNKARLSGYLSGDYNDVKLYNDSKEEVGMLRLANEEQQTFFPESRVDNGYPIDVVAISKVKKYDQPFDKIKGKHVNPWNTYYTYIVLWVEWKDGVAYRLARGEVKAVFWDKLNLDKVSLVLG</sequence>
<dbReference type="PANTHER" id="PTHR33112">
    <property type="entry name" value="DOMAIN PROTEIN, PUTATIVE-RELATED"/>
    <property type="match status" value="1"/>
</dbReference>
<organism evidence="2 3">
    <name type="scientific">Fusarium sarcochroum</name>
    <dbReference type="NCBI Taxonomy" id="1208366"/>
    <lineage>
        <taxon>Eukaryota</taxon>
        <taxon>Fungi</taxon>
        <taxon>Dikarya</taxon>
        <taxon>Ascomycota</taxon>
        <taxon>Pezizomycotina</taxon>
        <taxon>Sordariomycetes</taxon>
        <taxon>Hypocreomycetidae</taxon>
        <taxon>Hypocreales</taxon>
        <taxon>Nectriaceae</taxon>
        <taxon>Fusarium</taxon>
        <taxon>Fusarium lateritium species complex</taxon>
    </lineage>
</organism>
<reference evidence="2" key="2">
    <citation type="submission" date="2020-05" db="EMBL/GenBank/DDBJ databases">
        <authorList>
            <person name="Kim H.-S."/>
            <person name="Proctor R.H."/>
            <person name="Brown D.W."/>
        </authorList>
    </citation>
    <scope>NUCLEOTIDE SEQUENCE</scope>
    <source>
        <strain evidence="2">NRRL 20472</strain>
    </source>
</reference>
<accession>A0A8H4X740</accession>
<proteinExistence type="predicted"/>